<dbReference type="EMBL" id="NKYE01000004">
    <property type="protein sequence ID" value="OZM73495.1"/>
    <property type="molecule type" value="Genomic_DNA"/>
</dbReference>
<reference evidence="1 2" key="1">
    <citation type="submission" date="2017-07" db="EMBL/GenBank/DDBJ databases">
        <title>Amycolatopsis antarcticus sp. nov., isolated from the surface of an Antarcticus brown macroalga.</title>
        <authorList>
            <person name="Wang J."/>
            <person name="Leiva S."/>
            <person name="Huang J."/>
            <person name="Huang Y."/>
        </authorList>
    </citation>
    <scope>NUCLEOTIDE SEQUENCE [LARGE SCALE GENOMIC DNA]</scope>
    <source>
        <strain evidence="1 2">AU-G6</strain>
    </source>
</reference>
<evidence type="ECO:0000313" key="1">
    <source>
        <dbReference type="EMBL" id="OZM73495.1"/>
    </source>
</evidence>
<dbReference type="PROSITE" id="PS51257">
    <property type="entry name" value="PROKAR_LIPOPROTEIN"/>
    <property type="match status" value="1"/>
</dbReference>
<gene>
    <name evidence="1" type="ORF">CFN78_08065</name>
</gene>
<dbReference type="OrthoDB" id="3470137at2"/>
<name>A0A263D7X2_9PSEU</name>
<comment type="caution">
    <text evidence="1">The sequence shown here is derived from an EMBL/GenBank/DDBJ whole genome shotgun (WGS) entry which is preliminary data.</text>
</comment>
<dbReference type="InParanoid" id="A0A263D7X2"/>
<proteinExistence type="predicted"/>
<dbReference type="RefSeq" id="WP_094862011.1">
    <property type="nucleotide sequence ID" value="NZ_NKYE01000004.1"/>
</dbReference>
<dbReference type="AlphaFoldDB" id="A0A263D7X2"/>
<organism evidence="1 2">
    <name type="scientific">Amycolatopsis antarctica</name>
    <dbReference type="NCBI Taxonomy" id="1854586"/>
    <lineage>
        <taxon>Bacteria</taxon>
        <taxon>Bacillati</taxon>
        <taxon>Actinomycetota</taxon>
        <taxon>Actinomycetes</taxon>
        <taxon>Pseudonocardiales</taxon>
        <taxon>Pseudonocardiaceae</taxon>
        <taxon>Amycolatopsis</taxon>
    </lineage>
</organism>
<keyword evidence="2" id="KW-1185">Reference proteome</keyword>
<protein>
    <submittedName>
        <fullName evidence="1">Uncharacterized protein</fullName>
    </submittedName>
</protein>
<dbReference type="Proteomes" id="UP000242444">
    <property type="component" value="Unassembled WGS sequence"/>
</dbReference>
<sequence length="220" mass="22551">MPGFRTNQNGKAYPITPKKGGGVVVVAGALACGVVAVGGVGGAGTAGTAADSAATQALRGKTSQSKGEAKKGRYEPAWNRLGWKQLKKTGQKAATCVAHSFGQVQEFFARNPCTALDRTLLALGDGSGGTILVAISWVRMPTAGVAQELEDLAHVQGTGNVTPLATSLLDIAGVEFTGEYYDSDRRGSMTVIAEATPADGGADEAMMRAVVEVAKEFPPP</sequence>
<evidence type="ECO:0000313" key="2">
    <source>
        <dbReference type="Proteomes" id="UP000242444"/>
    </source>
</evidence>
<accession>A0A263D7X2</accession>